<comment type="caution">
    <text evidence="1">The sequence shown here is derived from an EMBL/GenBank/DDBJ whole genome shotgun (WGS) entry which is preliminary data.</text>
</comment>
<reference evidence="1 2" key="1">
    <citation type="submission" date="2019-05" db="EMBL/GenBank/DDBJ databases">
        <title>Mikania micrantha, genome provides insights into the molecular mechanism of rapid growth.</title>
        <authorList>
            <person name="Liu B."/>
        </authorList>
    </citation>
    <scope>NUCLEOTIDE SEQUENCE [LARGE SCALE GENOMIC DNA]</scope>
    <source>
        <strain evidence="1">NLD-2019</strain>
        <tissue evidence="1">Leaf</tissue>
    </source>
</reference>
<accession>A0A5N6LKC5</accession>
<dbReference type="EMBL" id="SZYD01000047">
    <property type="protein sequence ID" value="KAD2262713.1"/>
    <property type="molecule type" value="Genomic_DNA"/>
</dbReference>
<dbReference type="AlphaFoldDB" id="A0A5N6LKC5"/>
<keyword evidence="2" id="KW-1185">Reference proteome</keyword>
<organism evidence="1 2">
    <name type="scientific">Mikania micrantha</name>
    <name type="common">bitter vine</name>
    <dbReference type="NCBI Taxonomy" id="192012"/>
    <lineage>
        <taxon>Eukaryota</taxon>
        <taxon>Viridiplantae</taxon>
        <taxon>Streptophyta</taxon>
        <taxon>Embryophyta</taxon>
        <taxon>Tracheophyta</taxon>
        <taxon>Spermatophyta</taxon>
        <taxon>Magnoliopsida</taxon>
        <taxon>eudicotyledons</taxon>
        <taxon>Gunneridae</taxon>
        <taxon>Pentapetalae</taxon>
        <taxon>asterids</taxon>
        <taxon>campanulids</taxon>
        <taxon>Asterales</taxon>
        <taxon>Asteraceae</taxon>
        <taxon>Asteroideae</taxon>
        <taxon>Heliantheae alliance</taxon>
        <taxon>Eupatorieae</taxon>
        <taxon>Mikania</taxon>
    </lineage>
</organism>
<sequence>MHQLDDRTYLSATESKFRAKIGGLELRFGFGIVALWDCGSRVADCRRLGGVEDSRTRADGRWLGDSVQRWPVLISSDLLHPPLHRDDHLRSRSEPGVGDDDISVLSALTPCWQAVQPGTVF</sequence>
<dbReference type="Proteomes" id="UP000326396">
    <property type="component" value="Unassembled WGS sequence"/>
</dbReference>
<name>A0A5N6LKC5_9ASTR</name>
<proteinExistence type="predicted"/>
<protein>
    <submittedName>
        <fullName evidence="1">Uncharacterized protein</fullName>
    </submittedName>
</protein>
<evidence type="ECO:0000313" key="2">
    <source>
        <dbReference type="Proteomes" id="UP000326396"/>
    </source>
</evidence>
<evidence type="ECO:0000313" key="1">
    <source>
        <dbReference type="EMBL" id="KAD2262713.1"/>
    </source>
</evidence>
<gene>
    <name evidence="1" type="ORF">E3N88_41539</name>
</gene>